<feature type="domain" description="DUF6533" evidence="2">
    <location>
        <begin position="27"/>
        <end position="68"/>
    </location>
</feature>
<evidence type="ECO:0000259" key="2">
    <source>
        <dbReference type="Pfam" id="PF20151"/>
    </source>
</evidence>
<dbReference type="Proteomes" id="UP000521943">
    <property type="component" value="Unassembled WGS sequence"/>
</dbReference>
<keyword evidence="1" id="KW-0472">Membrane</keyword>
<keyword evidence="1" id="KW-1133">Transmembrane helix</keyword>
<accession>A0A8H6LVA5</accession>
<reference evidence="3 4" key="1">
    <citation type="submission" date="2020-07" db="EMBL/GenBank/DDBJ databases">
        <title>Comparative genomics of pyrophilous fungi reveals a link between fire events and developmental genes.</title>
        <authorList>
            <consortium name="DOE Joint Genome Institute"/>
            <person name="Steindorff A.S."/>
            <person name="Carver A."/>
            <person name="Calhoun S."/>
            <person name="Stillman K."/>
            <person name="Liu H."/>
            <person name="Lipzen A."/>
            <person name="Pangilinan J."/>
            <person name="Labutti K."/>
            <person name="Bruns T.D."/>
            <person name="Grigoriev I.V."/>
        </authorList>
    </citation>
    <scope>NUCLEOTIDE SEQUENCE [LARGE SCALE GENOMIC DNA]</scope>
    <source>
        <strain evidence="3 4">CBS 144469</strain>
    </source>
</reference>
<feature type="transmembrane region" description="Helical" evidence="1">
    <location>
        <begin position="127"/>
        <end position="146"/>
    </location>
</feature>
<dbReference type="InterPro" id="IPR045340">
    <property type="entry name" value="DUF6533"/>
</dbReference>
<dbReference type="Pfam" id="PF20151">
    <property type="entry name" value="DUF6533"/>
    <property type="match status" value="1"/>
</dbReference>
<dbReference type="OrthoDB" id="3035007at2759"/>
<feature type="transmembrane region" description="Helical" evidence="1">
    <location>
        <begin position="182"/>
        <end position="204"/>
    </location>
</feature>
<dbReference type="EMBL" id="JACGCI010000183">
    <property type="protein sequence ID" value="KAF6742461.1"/>
    <property type="molecule type" value="Genomic_DNA"/>
</dbReference>
<protein>
    <recommendedName>
        <fullName evidence="2">DUF6533 domain-containing protein</fullName>
    </recommendedName>
</protein>
<gene>
    <name evidence="3" type="ORF">DFP72DRAFT_1054011</name>
</gene>
<dbReference type="AlphaFoldDB" id="A0A8H6LVA5"/>
<name>A0A8H6LVA5_9AGAR</name>
<keyword evidence="4" id="KW-1185">Reference proteome</keyword>
<comment type="caution">
    <text evidence="3">The sequence shown here is derived from an EMBL/GenBank/DDBJ whole genome shotgun (WGS) entry which is preliminary data.</text>
</comment>
<organism evidence="3 4">
    <name type="scientific">Ephemerocybe angulata</name>
    <dbReference type="NCBI Taxonomy" id="980116"/>
    <lineage>
        <taxon>Eukaryota</taxon>
        <taxon>Fungi</taxon>
        <taxon>Dikarya</taxon>
        <taxon>Basidiomycota</taxon>
        <taxon>Agaricomycotina</taxon>
        <taxon>Agaricomycetes</taxon>
        <taxon>Agaricomycetidae</taxon>
        <taxon>Agaricales</taxon>
        <taxon>Agaricineae</taxon>
        <taxon>Psathyrellaceae</taxon>
        <taxon>Ephemerocybe</taxon>
    </lineage>
</organism>
<evidence type="ECO:0000256" key="1">
    <source>
        <dbReference type="SAM" id="Phobius"/>
    </source>
</evidence>
<evidence type="ECO:0000313" key="4">
    <source>
        <dbReference type="Proteomes" id="UP000521943"/>
    </source>
</evidence>
<keyword evidence="1" id="KW-0812">Transmembrane</keyword>
<evidence type="ECO:0000313" key="3">
    <source>
        <dbReference type="EMBL" id="KAF6742461.1"/>
    </source>
</evidence>
<proteinExistence type="predicted"/>
<sequence>MSDDSETLPPEIVNIIRVWHVQEDIVAAGYSAYIYSFLTTFDDEVSEIWSQSWKSGKILFMIIRYSPFVDFAFNSILGYPAGYDISLQTCRAFQWIVQASSFIRTNATEAALLLCLYALLGTRRRYFVIFIAFFVSYTAVTLSLMIKTIMITESVPLIDIEKELRYVCAFGPIDNFKYMSAVYNYVVLSRTAITAALSIATLAIRYRRQEGSLIKVIRRDGGVYYIGTILIRLANSIISSPKISTEVVQYGIVNTLDRCAVPILVAHLLINVKKIGTRGGHETTRVGEIVSTLMFDASKITDLESEDQGEDETAGDLVLLEGVRESKLGEKDGKPGQV</sequence>